<dbReference type="InterPro" id="IPR031009">
    <property type="entry name" value="Tcm_partner"/>
</dbReference>
<protein>
    <recommendedName>
        <fullName evidence="3">Three-Cys-motif partner protein TcmP</fullName>
    </recommendedName>
</protein>
<sequence length="354" mass="40706">MAEVWNPKEHSQIKESILEKYLAVWYMKITYRFRRAYYVDTCSGPGVFDSGMQGSPMIALKNAFKAWKKHPSCVYEFVFCDANADVLRRLEENVTNYLSSSEKGFSGAVRIRFHECDFLEQFDRILNEAKKNGTAAFLFIDPFNASTVPFDAIEKAMKGTSTEVLFNFMHSDINRNKRLMNLEKTERIMGKGYGQEKLKSVSVIRDSFVSDLRERTGAYVMYYTMKTSSKSPLYDLIHLTKHCHGLSIMKEVMSSLSKSPHYFSNDERYAKDQLTILVQTSQDSFYEVLKNICGSEEVGVQRLYDEIEHDDTLFWTKSSILSQLRDLISSGRIELVAGPKTVNKNSIIRIAEET</sequence>
<reference evidence="2" key="1">
    <citation type="journal article" date="2015" name="MBio">
        <title>Genome-Resolved Metagenomic Analysis Reveals Roles for Candidate Phyla and Other Microbial Community Members in Biogeochemical Transformations in Oil Reservoirs.</title>
        <authorList>
            <person name="Hu P."/>
            <person name="Tom L."/>
            <person name="Singh A."/>
            <person name="Thomas B.C."/>
            <person name="Baker B.J."/>
            <person name="Piceno Y.M."/>
            <person name="Andersen G.L."/>
            <person name="Banfield J.F."/>
        </authorList>
    </citation>
    <scope>NUCLEOTIDE SEQUENCE [LARGE SCALE GENOMIC DNA]</scope>
</reference>
<dbReference type="EMBL" id="LGGP01000139">
    <property type="protein sequence ID" value="KUK80560.1"/>
    <property type="molecule type" value="Genomic_DNA"/>
</dbReference>
<name>A0A124FYA6_9BACT</name>
<organism evidence="1 2">
    <name type="scientific">Mesotoga prima</name>
    <dbReference type="NCBI Taxonomy" id="1184387"/>
    <lineage>
        <taxon>Bacteria</taxon>
        <taxon>Thermotogati</taxon>
        <taxon>Thermotogota</taxon>
        <taxon>Thermotogae</taxon>
        <taxon>Kosmotogales</taxon>
        <taxon>Kosmotogaceae</taxon>
        <taxon>Mesotoga</taxon>
    </lineage>
</organism>
<evidence type="ECO:0008006" key="3">
    <source>
        <dbReference type="Google" id="ProtNLM"/>
    </source>
</evidence>
<accession>A0A124FYA6</accession>
<dbReference type="Proteomes" id="UP000054092">
    <property type="component" value="Unassembled WGS sequence"/>
</dbReference>
<dbReference type="AlphaFoldDB" id="A0A124FYA6"/>
<evidence type="ECO:0000313" key="1">
    <source>
        <dbReference type="EMBL" id="KUK80560.1"/>
    </source>
</evidence>
<dbReference type="PATRIC" id="fig|1184387.3.peg.1304"/>
<comment type="caution">
    <text evidence="1">The sequence shown here is derived from an EMBL/GenBank/DDBJ whole genome shotgun (WGS) entry which is preliminary data.</text>
</comment>
<gene>
    <name evidence="1" type="ORF">XD94_0904</name>
</gene>
<proteinExistence type="predicted"/>
<evidence type="ECO:0000313" key="2">
    <source>
        <dbReference type="Proteomes" id="UP000054092"/>
    </source>
</evidence>
<dbReference type="NCBIfam" id="TIGR04474">
    <property type="entry name" value="tcm_partner"/>
    <property type="match status" value="1"/>
</dbReference>